<proteinExistence type="predicted"/>
<dbReference type="RefSeq" id="WP_286003763.1">
    <property type="nucleotide sequence ID" value="NZ_CP127295.1"/>
</dbReference>
<dbReference type="InterPro" id="IPR024364">
    <property type="entry name" value="Baseplate_phage_T4-like"/>
</dbReference>
<dbReference type="Pfam" id="PF12322">
    <property type="entry name" value="T4_baseplate"/>
    <property type="match status" value="1"/>
</dbReference>
<dbReference type="AlphaFoldDB" id="A0A9Y2K0F2"/>
<evidence type="ECO:0008006" key="3">
    <source>
        <dbReference type="Google" id="ProtNLM"/>
    </source>
</evidence>
<keyword evidence="2" id="KW-1185">Reference proteome</keyword>
<dbReference type="KEGG" id="amog:QRX60_34650"/>
<dbReference type="EMBL" id="CP127295">
    <property type="protein sequence ID" value="WIY07538.1"/>
    <property type="molecule type" value="Genomic_DNA"/>
</dbReference>
<dbReference type="Proteomes" id="UP001239397">
    <property type="component" value="Chromosome"/>
</dbReference>
<evidence type="ECO:0000313" key="2">
    <source>
        <dbReference type="Proteomes" id="UP001239397"/>
    </source>
</evidence>
<gene>
    <name evidence="1" type="ORF">QRX60_34650</name>
</gene>
<accession>A0A9Y2K0F2</accession>
<organism evidence="1 2">
    <name type="scientific">Amycolatopsis mongoliensis</name>
    <dbReference type="NCBI Taxonomy" id="715475"/>
    <lineage>
        <taxon>Bacteria</taxon>
        <taxon>Bacillati</taxon>
        <taxon>Actinomycetota</taxon>
        <taxon>Actinomycetes</taxon>
        <taxon>Pseudonocardiales</taxon>
        <taxon>Pseudonocardiaceae</taxon>
        <taxon>Amycolatopsis</taxon>
    </lineage>
</organism>
<evidence type="ECO:0000313" key="1">
    <source>
        <dbReference type="EMBL" id="WIY07538.1"/>
    </source>
</evidence>
<reference evidence="1 2" key="1">
    <citation type="submission" date="2023-06" db="EMBL/GenBank/DDBJ databases">
        <authorList>
            <person name="Oyuntsetseg B."/>
            <person name="Kim S.B."/>
        </authorList>
    </citation>
    <scope>NUCLEOTIDE SEQUENCE [LARGE SCALE GENOMIC DNA]</scope>
    <source>
        <strain evidence="1 2">4-36</strain>
    </source>
</reference>
<name>A0A9Y2K0F2_9PSEU</name>
<protein>
    <recommendedName>
        <fullName evidence="3">Phage baseplate protein</fullName>
    </recommendedName>
</protein>
<sequence length="236" mass="24218">MPGAAALLAVWESGLAAGPVRRAVLLHAAARPGLAADALLATAVGERDAALFGLRAALFGAAMPVRLACPGCGAELEFAFDATAVAALARPPGEPVAVTEGEWTVVLRLPTTGDLLDAGTTARGLLARCVVEAGRAGEPAAVDELPDAVVARAGEAVAEADPRADVRFDVGCPDCGAATGAELDIASFLWAELDAWAHATLLEVHLLATSYGWREPDVLALSPARRRRYLELCGHG</sequence>